<evidence type="ECO:0000256" key="1">
    <source>
        <dbReference type="SAM" id="MobiDB-lite"/>
    </source>
</evidence>
<sequence length="159" mass="18646">MSKNIMKKGQTWKDPETAIDIKIKSDRSSKGTYLMSINKPGYLPVIMRQKSLPTDEKTQDKMIQKIDGMLKKVANKTLKKNENVESIHVTPAGRTFRISETKKKKIDSKLSLRKTKKRKVIGNRGTVFTVYGRKSRKRRRKSKRSKTKRRKRTIKKRRK</sequence>
<dbReference type="EMBL" id="MN740676">
    <property type="protein sequence ID" value="QHS80255.1"/>
    <property type="molecule type" value="Genomic_DNA"/>
</dbReference>
<protein>
    <submittedName>
        <fullName evidence="2">Uncharacterized protein</fullName>
    </submittedName>
</protein>
<reference evidence="2" key="1">
    <citation type="journal article" date="2020" name="Nature">
        <title>Giant virus diversity and host interactions through global metagenomics.</title>
        <authorList>
            <person name="Schulz F."/>
            <person name="Roux S."/>
            <person name="Paez-Espino D."/>
            <person name="Jungbluth S."/>
            <person name="Walsh D.A."/>
            <person name="Denef V.J."/>
            <person name="McMahon K.D."/>
            <person name="Konstantinidis K.T."/>
            <person name="Eloe-Fadrosh E.A."/>
            <person name="Kyrpides N.C."/>
            <person name="Woyke T."/>
        </authorList>
    </citation>
    <scope>NUCLEOTIDE SEQUENCE</scope>
    <source>
        <strain evidence="2">GVMAG-S-1039698-54</strain>
    </source>
</reference>
<name>A0A6C0ALT9_9ZZZZ</name>
<dbReference type="AlphaFoldDB" id="A0A6C0ALT9"/>
<evidence type="ECO:0000313" key="2">
    <source>
        <dbReference type="EMBL" id="QHS80255.1"/>
    </source>
</evidence>
<organism evidence="2">
    <name type="scientific">viral metagenome</name>
    <dbReference type="NCBI Taxonomy" id="1070528"/>
    <lineage>
        <taxon>unclassified sequences</taxon>
        <taxon>metagenomes</taxon>
        <taxon>organismal metagenomes</taxon>
    </lineage>
</organism>
<feature type="compositionally biased region" description="Basic residues" evidence="1">
    <location>
        <begin position="133"/>
        <end position="159"/>
    </location>
</feature>
<proteinExistence type="predicted"/>
<feature type="region of interest" description="Disordered" evidence="1">
    <location>
        <begin position="124"/>
        <end position="159"/>
    </location>
</feature>
<accession>A0A6C0ALT9</accession>